<protein>
    <submittedName>
        <fullName evidence="1">DUF2442 domain-containing protein</fullName>
    </submittedName>
</protein>
<dbReference type="Gene3D" id="3.30.2020.10">
    <property type="entry name" value="NE0471-like N-terminal domain"/>
    <property type="match status" value="1"/>
</dbReference>
<name>A0A5C7EVE2_9PROT</name>
<dbReference type="Pfam" id="PF10387">
    <property type="entry name" value="DUF2442"/>
    <property type="match status" value="1"/>
</dbReference>
<gene>
    <name evidence="1" type="ORF">FR698_07390</name>
</gene>
<sequence>MDPLLCQVAEVRAEANYVLWLRFENGVEGRVHLGPLVGKGKFRAWLDEDAFQEVSIDPHGNMLSWESGIELDADVLYYDLINKAKLAVH</sequence>
<evidence type="ECO:0000313" key="1">
    <source>
        <dbReference type="EMBL" id="TXF12065.1"/>
    </source>
</evidence>
<dbReference type="RefSeq" id="WP_147799558.1">
    <property type="nucleotide sequence ID" value="NZ_VPFL01000008.1"/>
</dbReference>
<dbReference type="InterPro" id="IPR018841">
    <property type="entry name" value="DUF2442"/>
</dbReference>
<dbReference type="AlphaFoldDB" id="A0A5C7EVE2"/>
<accession>A0A5C7EVE2</accession>
<evidence type="ECO:0000313" key="2">
    <source>
        <dbReference type="Proteomes" id="UP000321201"/>
    </source>
</evidence>
<dbReference type="OrthoDB" id="9803723at2"/>
<reference evidence="1 2" key="1">
    <citation type="submission" date="2019-08" db="EMBL/GenBank/DDBJ databases">
        <title>Pelomicrobium methylotrophicum gen. nov., sp. nov. a moderately thermophilic, facultatively anaerobic, lithoautotrophic and methylotrophic bacterium isolated from a terrestrial mud volcano.</title>
        <authorList>
            <person name="Slobodkina G.B."/>
            <person name="Merkel A.Y."/>
            <person name="Slobodkin A.I."/>
        </authorList>
    </citation>
    <scope>NUCLEOTIDE SEQUENCE [LARGE SCALE GENOMIC DNA]</scope>
    <source>
        <strain evidence="1 2">SM250</strain>
    </source>
</reference>
<dbReference type="EMBL" id="VPFL01000008">
    <property type="protein sequence ID" value="TXF12065.1"/>
    <property type="molecule type" value="Genomic_DNA"/>
</dbReference>
<dbReference type="Proteomes" id="UP000321201">
    <property type="component" value="Unassembled WGS sequence"/>
</dbReference>
<dbReference type="InParanoid" id="A0A5C7EVE2"/>
<organism evidence="1 2">
    <name type="scientific">Pelomicrobium methylotrophicum</name>
    <dbReference type="NCBI Taxonomy" id="2602750"/>
    <lineage>
        <taxon>Bacteria</taxon>
        <taxon>Pseudomonadati</taxon>
        <taxon>Pseudomonadota</taxon>
        <taxon>Hydrogenophilia</taxon>
        <taxon>Hydrogenophilia incertae sedis</taxon>
        <taxon>Pelomicrobium</taxon>
    </lineage>
</organism>
<dbReference type="SUPFAM" id="SSF143880">
    <property type="entry name" value="NE0471 N-terminal domain-like"/>
    <property type="match status" value="1"/>
</dbReference>
<dbReference type="InterPro" id="IPR036782">
    <property type="entry name" value="NE0471-like_N"/>
</dbReference>
<proteinExistence type="predicted"/>
<keyword evidence="2" id="KW-1185">Reference proteome</keyword>
<comment type="caution">
    <text evidence="1">The sequence shown here is derived from an EMBL/GenBank/DDBJ whole genome shotgun (WGS) entry which is preliminary data.</text>
</comment>